<dbReference type="Pfam" id="PF12729">
    <property type="entry name" value="4HB_MCP_1"/>
    <property type="match status" value="1"/>
</dbReference>
<name>A0ABX1ZS38_9BACL</name>
<keyword evidence="2" id="KW-1003">Cell membrane</keyword>
<protein>
    <submittedName>
        <fullName evidence="11">HAMP domain-containing protein</fullName>
    </submittedName>
</protein>
<dbReference type="InterPro" id="IPR024478">
    <property type="entry name" value="HlyB_4HB_MCP"/>
</dbReference>
<proteinExistence type="inferred from homology"/>
<dbReference type="Proteomes" id="UP000618579">
    <property type="component" value="Unassembled WGS sequence"/>
</dbReference>
<evidence type="ECO:0000259" key="10">
    <source>
        <dbReference type="PROSITE" id="PS50885"/>
    </source>
</evidence>
<reference evidence="11 12" key="1">
    <citation type="submission" date="2019-10" db="EMBL/GenBank/DDBJ databases">
        <title>Description of Paenibacillus pedi sp. nov.</title>
        <authorList>
            <person name="Carlier A."/>
            <person name="Qi S."/>
        </authorList>
    </citation>
    <scope>NUCLEOTIDE SEQUENCE [LARGE SCALE GENOMIC DNA]</scope>
    <source>
        <strain evidence="11 12">LMG 31457</strain>
    </source>
</reference>
<keyword evidence="8" id="KW-0812">Transmembrane</keyword>
<feature type="region of interest" description="Disordered" evidence="7">
    <location>
        <begin position="521"/>
        <end position="540"/>
    </location>
</feature>
<evidence type="ECO:0000256" key="1">
    <source>
        <dbReference type="ARBA" id="ARBA00004236"/>
    </source>
</evidence>
<dbReference type="InterPro" id="IPR003660">
    <property type="entry name" value="HAMP_dom"/>
</dbReference>
<keyword evidence="8" id="KW-1133">Transmembrane helix</keyword>
<dbReference type="Pfam" id="PF00672">
    <property type="entry name" value="HAMP"/>
    <property type="match status" value="1"/>
</dbReference>
<dbReference type="PROSITE" id="PS50885">
    <property type="entry name" value="HAMP"/>
    <property type="match status" value="1"/>
</dbReference>
<evidence type="ECO:0000259" key="9">
    <source>
        <dbReference type="PROSITE" id="PS50111"/>
    </source>
</evidence>
<dbReference type="EMBL" id="WHNZ01000040">
    <property type="protein sequence ID" value="NOV01865.1"/>
    <property type="molecule type" value="Genomic_DNA"/>
</dbReference>
<dbReference type="CDD" id="cd06225">
    <property type="entry name" value="HAMP"/>
    <property type="match status" value="1"/>
</dbReference>
<keyword evidence="4 6" id="KW-0807">Transducer</keyword>
<dbReference type="Gene3D" id="6.10.340.10">
    <property type="match status" value="1"/>
</dbReference>
<keyword evidence="12" id="KW-1185">Reference proteome</keyword>
<dbReference type="RefSeq" id="WP_171684687.1">
    <property type="nucleotide sequence ID" value="NZ_WHNZ01000040.1"/>
</dbReference>
<dbReference type="PROSITE" id="PS50111">
    <property type="entry name" value="CHEMOTAXIS_TRANSDUC_2"/>
    <property type="match status" value="1"/>
</dbReference>
<comment type="subcellular location">
    <subcellularLocation>
        <location evidence="1">Cell membrane</location>
    </subcellularLocation>
</comment>
<dbReference type="InterPro" id="IPR004089">
    <property type="entry name" value="MCPsignal_dom"/>
</dbReference>
<keyword evidence="3 8" id="KW-0472">Membrane</keyword>
<evidence type="ECO:0000256" key="7">
    <source>
        <dbReference type="SAM" id="MobiDB-lite"/>
    </source>
</evidence>
<evidence type="ECO:0000256" key="2">
    <source>
        <dbReference type="ARBA" id="ARBA00022475"/>
    </source>
</evidence>
<feature type="transmembrane region" description="Helical" evidence="8">
    <location>
        <begin position="24"/>
        <end position="44"/>
    </location>
</feature>
<dbReference type="Gene3D" id="1.10.287.950">
    <property type="entry name" value="Methyl-accepting chemotaxis protein"/>
    <property type="match status" value="1"/>
</dbReference>
<evidence type="ECO:0000256" key="4">
    <source>
        <dbReference type="ARBA" id="ARBA00023224"/>
    </source>
</evidence>
<evidence type="ECO:0000256" key="3">
    <source>
        <dbReference type="ARBA" id="ARBA00023136"/>
    </source>
</evidence>
<evidence type="ECO:0000256" key="5">
    <source>
        <dbReference type="ARBA" id="ARBA00029447"/>
    </source>
</evidence>
<organism evidence="11 12">
    <name type="scientific">Paenibacillus planticolens</name>
    <dbReference type="NCBI Taxonomy" id="2654976"/>
    <lineage>
        <taxon>Bacteria</taxon>
        <taxon>Bacillati</taxon>
        <taxon>Bacillota</taxon>
        <taxon>Bacilli</taxon>
        <taxon>Bacillales</taxon>
        <taxon>Paenibacillaceae</taxon>
        <taxon>Paenibacillus</taxon>
    </lineage>
</organism>
<dbReference type="CDD" id="cd11386">
    <property type="entry name" value="MCP_signal"/>
    <property type="match status" value="1"/>
</dbReference>
<dbReference type="SUPFAM" id="SSF58104">
    <property type="entry name" value="Methyl-accepting chemotaxis protein (MCP) signaling domain"/>
    <property type="match status" value="1"/>
</dbReference>
<dbReference type="SMART" id="SM00283">
    <property type="entry name" value="MA"/>
    <property type="match status" value="1"/>
</dbReference>
<gene>
    <name evidence="11" type="ORF">GC097_17765</name>
</gene>
<feature type="domain" description="Methyl-accepting transducer" evidence="9">
    <location>
        <begin position="292"/>
        <end position="528"/>
    </location>
</feature>
<sequence>MQSAAHQLHMLTNRRMKLSLRQKMIGSFTMVLLLMAILSLTDILKMKHMKQDITEIANRWMKGTQAIEDFSYLTEHFAKDLMGIQNLKDPSGKVELTRDIEATITKGDRALENYQSTLAGEEDVKNFNMLQERWDSLKKNYAKYKQAASAPDAAAIYEDLTQNYNDVQNICRLMVTYSQNGAQASVEKNDGLYHSSILSAILLLSCAIFLSALIVWMIVRNISRPVIAASKTVERIAEGDLTVEPLNFKNNDEIGILIQAVNGMTRQMREAMSRLQESSGSVASSAEQLYAGSRQNSEASQHVAVEIQTIASEAETQRLNALECARAMDEIAMGVQSIAETASDVSHLSMQASDQARQGQDDIHHVMLSMNALSAAVTQANETILQLAEHSRNIGQVSRIIGEIANQTNLLALNAAIEAARAGESGRGFAVVAGEVRKLASQTEQSVGAIGEVVSSIQKDTQEAVRAMDVGLTEVDKGLQSANRTVQGFGAIVRSAEEVSAKIQETAAAAQQMSASSQQVAATVTSMENGSRKTSELAQSVAGATEEQLASSQEVTSSSQMLASIAQELQDIIHAYKMK</sequence>
<evidence type="ECO:0000256" key="6">
    <source>
        <dbReference type="PROSITE-ProRule" id="PRU00284"/>
    </source>
</evidence>
<feature type="domain" description="HAMP" evidence="10">
    <location>
        <begin position="220"/>
        <end position="273"/>
    </location>
</feature>
<dbReference type="PANTHER" id="PTHR32089">
    <property type="entry name" value="METHYL-ACCEPTING CHEMOTAXIS PROTEIN MCPB"/>
    <property type="match status" value="1"/>
</dbReference>
<dbReference type="PANTHER" id="PTHR32089:SF112">
    <property type="entry name" value="LYSOZYME-LIKE PROTEIN-RELATED"/>
    <property type="match status" value="1"/>
</dbReference>
<evidence type="ECO:0000313" key="12">
    <source>
        <dbReference type="Proteomes" id="UP000618579"/>
    </source>
</evidence>
<dbReference type="Pfam" id="PF00015">
    <property type="entry name" value="MCPsignal"/>
    <property type="match status" value="1"/>
</dbReference>
<accession>A0ABX1ZS38</accession>
<evidence type="ECO:0000313" key="11">
    <source>
        <dbReference type="EMBL" id="NOV01865.1"/>
    </source>
</evidence>
<evidence type="ECO:0000256" key="8">
    <source>
        <dbReference type="SAM" id="Phobius"/>
    </source>
</evidence>
<comment type="caution">
    <text evidence="11">The sequence shown here is derived from an EMBL/GenBank/DDBJ whole genome shotgun (WGS) entry which is preliminary data.</text>
</comment>
<feature type="transmembrane region" description="Helical" evidence="8">
    <location>
        <begin position="197"/>
        <end position="219"/>
    </location>
</feature>
<comment type="similarity">
    <text evidence="5">Belongs to the methyl-accepting chemotaxis (MCP) protein family.</text>
</comment>
<dbReference type="SMART" id="SM00304">
    <property type="entry name" value="HAMP"/>
    <property type="match status" value="1"/>
</dbReference>